<reference evidence="1 2" key="1">
    <citation type="submission" date="2015-01" db="EMBL/GenBank/DDBJ databases">
        <title>Draft genome sequence of Leucobacter komagatae strain VKM ST2845.</title>
        <authorList>
            <person name="Karlyshev A.V."/>
            <person name="Kudryashova E.B."/>
        </authorList>
    </citation>
    <scope>NUCLEOTIDE SEQUENCE [LARGE SCALE GENOMIC DNA]</scope>
    <source>
        <strain evidence="1 2">VKM ST2845</strain>
    </source>
</reference>
<proteinExistence type="predicted"/>
<name>A0A0D0IQQ0_9MICO</name>
<evidence type="ECO:0000313" key="1">
    <source>
        <dbReference type="EMBL" id="KIP53352.1"/>
    </source>
</evidence>
<gene>
    <name evidence="1" type="ORF">SD72_03750</name>
</gene>
<dbReference type="SUPFAM" id="SSF55961">
    <property type="entry name" value="Bet v1-like"/>
    <property type="match status" value="1"/>
</dbReference>
<dbReference type="EMBL" id="JXSQ01000003">
    <property type="protein sequence ID" value="KIP53352.1"/>
    <property type="molecule type" value="Genomic_DNA"/>
</dbReference>
<evidence type="ECO:0000313" key="2">
    <source>
        <dbReference type="Proteomes" id="UP000032120"/>
    </source>
</evidence>
<organism evidence="1 2">
    <name type="scientific">Leucobacter komagatae</name>
    <dbReference type="NCBI Taxonomy" id="55969"/>
    <lineage>
        <taxon>Bacteria</taxon>
        <taxon>Bacillati</taxon>
        <taxon>Actinomycetota</taxon>
        <taxon>Actinomycetes</taxon>
        <taxon>Micrococcales</taxon>
        <taxon>Microbacteriaceae</taxon>
        <taxon>Leucobacter</taxon>
    </lineage>
</organism>
<dbReference type="AlphaFoldDB" id="A0A0D0IQQ0"/>
<dbReference type="Proteomes" id="UP000032120">
    <property type="component" value="Unassembled WGS sequence"/>
</dbReference>
<dbReference type="InterPro" id="IPR023393">
    <property type="entry name" value="START-like_dom_sf"/>
</dbReference>
<dbReference type="CDD" id="cd07820">
    <property type="entry name" value="SRPBCC_3"/>
    <property type="match status" value="1"/>
</dbReference>
<sequence>MVLLIETPVAAPAERCFELSLSIDAHSLSMHDSRERAVAGVTSGVIGEGEEVTWSARHFGIRFRMTSRIVAFAPPTSFVDAQTRGPFAHWWHEHEFVETTEGTLMIDRISFASPCGFIGRAVDRWILARYMANLITRRNDWLVEELESESAGA</sequence>
<accession>A0A0D0IQQ0</accession>
<dbReference type="Gene3D" id="3.30.530.20">
    <property type="match status" value="1"/>
</dbReference>
<protein>
    <recommendedName>
        <fullName evidence="3">Cyclase</fullName>
    </recommendedName>
</protein>
<keyword evidence="2" id="KW-1185">Reference proteome</keyword>
<evidence type="ECO:0008006" key="3">
    <source>
        <dbReference type="Google" id="ProtNLM"/>
    </source>
</evidence>
<dbReference type="OrthoDB" id="9801773at2"/>
<comment type="caution">
    <text evidence="1">The sequence shown here is derived from an EMBL/GenBank/DDBJ whole genome shotgun (WGS) entry which is preliminary data.</text>
</comment>